<dbReference type="Proteomes" id="UP000306477">
    <property type="component" value="Unassembled WGS sequence"/>
</dbReference>
<keyword evidence="2" id="KW-1185">Reference proteome</keyword>
<dbReference type="EMBL" id="SLUB01000023">
    <property type="protein sequence ID" value="THE11861.1"/>
    <property type="molecule type" value="Genomic_DNA"/>
</dbReference>
<comment type="caution">
    <text evidence="1">The sequence shown here is derived from an EMBL/GenBank/DDBJ whole genome shotgun (WGS) entry which is preliminary data.</text>
</comment>
<dbReference type="RefSeq" id="WP_136380076.1">
    <property type="nucleotide sequence ID" value="NZ_SLUB01000023.1"/>
</dbReference>
<dbReference type="AlphaFoldDB" id="A0A4S3PQD3"/>
<gene>
    <name evidence="1" type="ORF">E1I69_13320</name>
</gene>
<name>A0A4S3PQD3_9BACI</name>
<organism evidence="1 2">
    <name type="scientific">Bacillus timonensis</name>
    <dbReference type="NCBI Taxonomy" id="1033734"/>
    <lineage>
        <taxon>Bacteria</taxon>
        <taxon>Bacillati</taxon>
        <taxon>Bacillota</taxon>
        <taxon>Bacilli</taxon>
        <taxon>Bacillales</taxon>
        <taxon>Bacillaceae</taxon>
        <taxon>Bacillus</taxon>
    </lineage>
</organism>
<reference evidence="1 2" key="1">
    <citation type="journal article" date="2019" name="Indoor Air">
        <title>Impacts of indoor surface finishes on bacterial viability.</title>
        <authorList>
            <person name="Hu J."/>
            <person name="Maamar S.B."/>
            <person name="Glawe A.J."/>
            <person name="Gottel N."/>
            <person name="Gilbert J.A."/>
            <person name="Hartmann E.M."/>
        </authorList>
    </citation>
    <scope>NUCLEOTIDE SEQUENCE [LARGE SCALE GENOMIC DNA]</scope>
    <source>
        <strain evidence="1 2">AF060A6</strain>
    </source>
</reference>
<sequence length="195" mass="22704">MNISSTMTIISNEEALEIVKKNRLGIVDKILSFFKRDKKLQETIIDSDCVYYPYWIIHFNVDFPKKTQSMFMVVDGFKGLASFGQGFPIVQNVEVSESKIVRCLVNVDEAKEKASNQLTNNLIFKHKKLPSFKIVQVDKLFKPQMIFCMSNGRKTFYKAIDTESGQRNYSLDINYQKLLFEQDKICLIQKKLEFN</sequence>
<proteinExistence type="predicted"/>
<protein>
    <submittedName>
        <fullName evidence="1">Uncharacterized protein</fullName>
    </submittedName>
</protein>
<evidence type="ECO:0000313" key="1">
    <source>
        <dbReference type="EMBL" id="THE11861.1"/>
    </source>
</evidence>
<accession>A0A4S3PQD3</accession>
<dbReference type="OrthoDB" id="9842624at2"/>
<evidence type="ECO:0000313" key="2">
    <source>
        <dbReference type="Proteomes" id="UP000306477"/>
    </source>
</evidence>